<organism evidence="2 3">
    <name type="scientific">Romanomermis culicivorax</name>
    <name type="common">Nematode worm</name>
    <dbReference type="NCBI Taxonomy" id="13658"/>
    <lineage>
        <taxon>Eukaryota</taxon>
        <taxon>Metazoa</taxon>
        <taxon>Ecdysozoa</taxon>
        <taxon>Nematoda</taxon>
        <taxon>Enoplea</taxon>
        <taxon>Dorylaimia</taxon>
        <taxon>Mermithida</taxon>
        <taxon>Mermithoidea</taxon>
        <taxon>Mermithidae</taxon>
        <taxon>Romanomermis</taxon>
    </lineage>
</organism>
<dbReference type="AlphaFoldDB" id="A0A915K3L9"/>
<protein>
    <submittedName>
        <fullName evidence="3">Uncharacterized protein</fullName>
    </submittedName>
</protein>
<reference evidence="3" key="1">
    <citation type="submission" date="2022-11" db="UniProtKB">
        <authorList>
            <consortium name="WormBaseParasite"/>
        </authorList>
    </citation>
    <scope>IDENTIFICATION</scope>
</reference>
<proteinExistence type="predicted"/>
<dbReference type="Proteomes" id="UP000887565">
    <property type="component" value="Unplaced"/>
</dbReference>
<evidence type="ECO:0000313" key="3">
    <source>
        <dbReference type="WBParaSite" id="nRc.2.0.1.t32921-RA"/>
    </source>
</evidence>
<evidence type="ECO:0000256" key="1">
    <source>
        <dbReference type="SAM" id="MobiDB-lite"/>
    </source>
</evidence>
<feature type="region of interest" description="Disordered" evidence="1">
    <location>
        <begin position="1"/>
        <end position="26"/>
    </location>
</feature>
<keyword evidence="2" id="KW-1185">Reference proteome</keyword>
<dbReference type="WBParaSite" id="nRc.2.0.1.t32921-RA">
    <property type="protein sequence ID" value="nRc.2.0.1.t32921-RA"/>
    <property type="gene ID" value="nRc.2.0.1.g32921"/>
</dbReference>
<accession>A0A915K3L9</accession>
<sequence length="26" mass="2952">MQYSKSLHGPLRQPPSQLQPKALHLP</sequence>
<evidence type="ECO:0000313" key="2">
    <source>
        <dbReference type="Proteomes" id="UP000887565"/>
    </source>
</evidence>
<name>A0A915K3L9_ROMCU</name>